<evidence type="ECO:0000256" key="1">
    <source>
        <dbReference type="SAM" id="Coils"/>
    </source>
</evidence>
<organism evidence="2 3">
    <name type="scientific">Arsenicicoccus piscis</name>
    <dbReference type="NCBI Taxonomy" id="673954"/>
    <lineage>
        <taxon>Bacteria</taxon>
        <taxon>Bacillati</taxon>
        <taxon>Actinomycetota</taxon>
        <taxon>Actinomycetes</taxon>
        <taxon>Micrococcales</taxon>
        <taxon>Intrasporangiaceae</taxon>
        <taxon>Arsenicicoccus</taxon>
    </lineage>
</organism>
<reference evidence="3" key="1">
    <citation type="journal article" date="2019" name="Int. J. Syst. Evol. Microbiol.">
        <title>The Global Catalogue of Microorganisms (GCM) 10K type strain sequencing project: providing services to taxonomists for standard genome sequencing and annotation.</title>
        <authorList>
            <consortium name="The Broad Institute Genomics Platform"/>
            <consortium name="The Broad Institute Genome Sequencing Center for Infectious Disease"/>
            <person name="Wu L."/>
            <person name="Ma J."/>
        </authorList>
    </citation>
    <scope>NUCLEOTIDE SEQUENCE [LARGE SCALE GENOMIC DNA]</scope>
    <source>
        <strain evidence="3">NBRC 105830</strain>
    </source>
</reference>
<sequence length="93" mass="10052">MTGDQVELRAQVEQLSAQVAALTERLDSLEREVRERSDAEVSEEVLLAISAAVAAYLGNRATVKQVHLRRGGGWATQGRSAIQQSHAVGAARR</sequence>
<evidence type="ECO:0000313" key="2">
    <source>
        <dbReference type="EMBL" id="GMA20970.1"/>
    </source>
</evidence>
<dbReference type="RefSeq" id="WP_241441307.1">
    <property type="nucleotide sequence ID" value="NZ_BSUJ01000001.1"/>
</dbReference>
<evidence type="ECO:0008006" key="4">
    <source>
        <dbReference type="Google" id="ProtNLM"/>
    </source>
</evidence>
<feature type="coiled-coil region" evidence="1">
    <location>
        <begin position="5"/>
        <end position="39"/>
    </location>
</feature>
<dbReference type="EMBL" id="BSUJ01000001">
    <property type="protein sequence ID" value="GMA20970.1"/>
    <property type="molecule type" value="Genomic_DNA"/>
</dbReference>
<dbReference type="Proteomes" id="UP001157109">
    <property type="component" value="Unassembled WGS sequence"/>
</dbReference>
<keyword evidence="1" id="KW-0175">Coiled coil</keyword>
<accession>A0ABQ6HTT0</accession>
<proteinExistence type="predicted"/>
<keyword evidence="3" id="KW-1185">Reference proteome</keyword>
<protein>
    <recommendedName>
        <fullName evidence="4">Methylmalonyl-CoA carboxyltransferase</fullName>
    </recommendedName>
</protein>
<comment type="caution">
    <text evidence="2">The sequence shown here is derived from an EMBL/GenBank/DDBJ whole genome shotgun (WGS) entry which is preliminary data.</text>
</comment>
<name>A0ABQ6HTT0_9MICO</name>
<evidence type="ECO:0000313" key="3">
    <source>
        <dbReference type="Proteomes" id="UP001157109"/>
    </source>
</evidence>
<gene>
    <name evidence="2" type="ORF">GCM10025862_29910</name>
</gene>